<accession>A0A4Y2FY84</accession>
<evidence type="ECO:0000313" key="2">
    <source>
        <dbReference type="EMBL" id="GBM46091.1"/>
    </source>
</evidence>
<sequence>MDRQKLSLQHDAPATLFTEGLVRVSSCPMSRPDCVHQCARCGKESLTASDGATGLIGHRGRDASRETSGRGRNRLDLEVDEAE</sequence>
<name>A0A4Y2FY84_ARAVE</name>
<protein>
    <submittedName>
        <fullName evidence="2">Uncharacterized protein</fullName>
    </submittedName>
</protein>
<comment type="caution">
    <text evidence="2">The sequence shown here is derived from an EMBL/GenBank/DDBJ whole genome shotgun (WGS) entry which is preliminary data.</text>
</comment>
<dbReference type="Proteomes" id="UP000499080">
    <property type="component" value="Unassembled WGS sequence"/>
</dbReference>
<gene>
    <name evidence="2" type="ORF">AVEN_109671_1</name>
</gene>
<evidence type="ECO:0000313" key="3">
    <source>
        <dbReference type="Proteomes" id="UP000499080"/>
    </source>
</evidence>
<feature type="region of interest" description="Disordered" evidence="1">
    <location>
        <begin position="49"/>
        <end position="83"/>
    </location>
</feature>
<dbReference type="EMBL" id="BGPR01001122">
    <property type="protein sequence ID" value="GBM46091.1"/>
    <property type="molecule type" value="Genomic_DNA"/>
</dbReference>
<keyword evidence="3" id="KW-1185">Reference proteome</keyword>
<feature type="compositionally biased region" description="Basic and acidic residues" evidence="1">
    <location>
        <begin position="59"/>
        <end position="77"/>
    </location>
</feature>
<proteinExistence type="predicted"/>
<dbReference type="AlphaFoldDB" id="A0A4Y2FY84"/>
<organism evidence="2 3">
    <name type="scientific">Araneus ventricosus</name>
    <name type="common">Orbweaver spider</name>
    <name type="synonym">Epeira ventricosa</name>
    <dbReference type="NCBI Taxonomy" id="182803"/>
    <lineage>
        <taxon>Eukaryota</taxon>
        <taxon>Metazoa</taxon>
        <taxon>Ecdysozoa</taxon>
        <taxon>Arthropoda</taxon>
        <taxon>Chelicerata</taxon>
        <taxon>Arachnida</taxon>
        <taxon>Araneae</taxon>
        <taxon>Araneomorphae</taxon>
        <taxon>Entelegynae</taxon>
        <taxon>Araneoidea</taxon>
        <taxon>Araneidae</taxon>
        <taxon>Araneus</taxon>
    </lineage>
</organism>
<evidence type="ECO:0000256" key="1">
    <source>
        <dbReference type="SAM" id="MobiDB-lite"/>
    </source>
</evidence>
<reference evidence="2 3" key="1">
    <citation type="journal article" date="2019" name="Sci. Rep.">
        <title>Orb-weaving spider Araneus ventricosus genome elucidates the spidroin gene catalogue.</title>
        <authorList>
            <person name="Kono N."/>
            <person name="Nakamura H."/>
            <person name="Ohtoshi R."/>
            <person name="Moran D.A.P."/>
            <person name="Shinohara A."/>
            <person name="Yoshida Y."/>
            <person name="Fujiwara M."/>
            <person name="Mori M."/>
            <person name="Tomita M."/>
            <person name="Arakawa K."/>
        </authorList>
    </citation>
    <scope>NUCLEOTIDE SEQUENCE [LARGE SCALE GENOMIC DNA]</scope>
</reference>